<feature type="domain" description="CAP-Gly" evidence="8">
    <location>
        <begin position="439"/>
        <end position="481"/>
    </location>
</feature>
<dbReference type="SMART" id="SM00248">
    <property type="entry name" value="ANK"/>
    <property type="match status" value="3"/>
</dbReference>
<dbReference type="SMART" id="SM01052">
    <property type="entry name" value="CAP_GLY"/>
    <property type="match status" value="3"/>
</dbReference>
<feature type="region of interest" description="Disordered" evidence="7">
    <location>
        <begin position="508"/>
        <end position="541"/>
    </location>
</feature>
<dbReference type="InterPro" id="IPR036859">
    <property type="entry name" value="CAP-Gly_dom_sf"/>
</dbReference>
<feature type="domain" description="CAP-Gly" evidence="8">
    <location>
        <begin position="573"/>
        <end position="615"/>
    </location>
</feature>
<dbReference type="PANTHER" id="PTHR18916">
    <property type="entry name" value="DYNACTIN 1-RELATED MICROTUBULE-BINDING"/>
    <property type="match status" value="1"/>
</dbReference>
<dbReference type="PROSITE" id="PS50088">
    <property type="entry name" value="ANK_REPEAT"/>
    <property type="match status" value="1"/>
</dbReference>
<evidence type="ECO:0000256" key="2">
    <source>
        <dbReference type="ARBA" id="ARBA00022483"/>
    </source>
</evidence>
<feature type="compositionally biased region" description="Polar residues" evidence="7">
    <location>
        <begin position="355"/>
        <end position="365"/>
    </location>
</feature>
<evidence type="ECO:0000256" key="5">
    <source>
        <dbReference type="ARBA" id="ARBA00023298"/>
    </source>
</evidence>
<dbReference type="InterPro" id="IPR002110">
    <property type="entry name" value="Ankyrin_rpt"/>
</dbReference>
<accession>A0A131YHQ3</accession>
<keyword evidence="4" id="KW-0528">Neurotoxin</keyword>
<evidence type="ECO:0000313" key="9">
    <source>
        <dbReference type="EMBL" id="JAP78843.1"/>
    </source>
</evidence>
<dbReference type="PROSITE" id="PS00845">
    <property type="entry name" value="CAP_GLY_1"/>
    <property type="match status" value="2"/>
</dbReference>
<keyword evidence="5" id="KW-0472">Membrane</keyword>
<dbReference type="PROSITE" id="PS50297">
    <property type="entry name" value="ANK_REP_REGION"/>
    <property type="match status" value="1"/>
</dbReference>
<dbReference type="InterPro" id="IPR000938">
    <property type="entry name" value="CAP-Gly_domain"/>
</dbReference>
<dbReference type="SUPFAM" id="SSF48403">
    <property type="entry name" value="Ankyrin repeat"/>
    <property type="match status" value="1"/>
</dbReference>
<dbReference type="EMBL" id="GEDV01009714">
    <property type="protein sequence ID" value="JAP78843.1"/>
    <property type="molecule type" value="Transcribed_RNA"/>
</dbReference>
<dbReference type="SUPFAM" id="SSF74924">
    <property type="entry name" value="Cap-Gly domain"/>
    <property type="match status" value="3"/>
</dbReference>
<feature type="repeat" description="ANK" evidence="6">
    <location>
        <begin position="183"/>
        <end position="215"/>
    </location>
</feature>
<evidence type="ECO:0000256" key="3">
    <source>
        <dbReference type="ARBA" id="ARBA00022537"/>
    </source>
</evidence>
<keyword evidence="4" id="KW-0800">Toxin</keyword>
<dbReference type="Pfam" id="PF12796">
    <property type="entry name" value="Ank_2"/>
    <property type="match status" value="1"/>
</dbReference>
<organism evidence="9">
    <name type="scientific">Rhipicephalus appendiculatus</name>
    <name type="common">Brown ear tick</name>
    <dbReference type="NCBI Taxonomy" id="34631"/>
    <lineage>
        <taxon>Eukaryota</taxon>
        <taxon>Metazoa</taxon>
        <taxon>Ecdysozoa</taxon>
        <taxon>Arthropoda</taxon>
        <taxon>Chelicerata</taxon>
        <taxon>Arachnida</taxon>
        <taxon>Acari</taxon>
        <taxon>Parasitiformes</taxon>
        <taxon>Ixodida</taxon>
        <taxon>Ixodoidea</taxon>
        <taxon>Ixodidae</taxon>
        <taxon>Rhipicephalinae</taxon>
        <taxon>Rhipicephalus</taxon>
        <taxon>Rhipicephalus</taxon>
    </lineage>
</organism>
<dbReference type="InterPro" id="IPR036770">
    <property type="entry name" value="Ankyrin_rpt-contain_sf"/>
</dbReference>
<keyword evidence="6" id="KW-0040">ANK repeat</keyword>
<keyword evidence="5" id="KW-1053">Target membrane</keyword>
<keyword evidence="3" id="KW-1052">Target cell membrane</keyword>
<dbReference type="AlphaFoldDB" id="A0A131YHQ3"/>
<dbReference type="GO" id="GO:0044231">
    <property type="term" value="C:host cell presynaptic membrane"/>
    <property type="evidence" value="ECO:0007669"/>
    <property type="project" value="UniProtKB-KW"/>
</dbReference>
<dbReference type="GO" id="GO:0044218">
    <property type="term" value="C:other organism cell membrane"/>
    <property type="evidence" value="ECO:0007669"/>
    <property type="project" value="UniProtKB-KW"/>
</dbReference>
<dbReference type="PROSITE" id="PS50245">
    <property type="entry name" value="CAP_GLY_2"/>
    <property type="match status" value="3"/>
</dbReference>
<evidence type="ECO:0000256" key="4">
    <source>
        <dbReference type="ARBA" id="ARBA00023028"/>
    </source>
</evidence>
<feature type="region of interest" description="Disordered" evidence="7">
    <location>
        <begin position="1"/>
        <end position="22"/>
    </location>
</feature>
<sequence>MGVGDVEDSRDGARRGSHVSRQHAIVYQPTDAPACPQCRMLDVPFFDTDCPNCLNILHSDDTTVPEIFAILRQWVPRTQKDIKALCTEVLKRGAHVNDRDGLTDMTLLHYACKSGATGVGDLTSSTQTVGILLDYGADPTLRCRWTDMAPIHYAAYFDVAPVIELLLKATKRSDIDSPCQVFDGGTPLHIAAATLCLGAAQTLVDCGASLTSLDSLGRIPFECVPEMRKGEALPSEVSTACNMRDLLRCSLPPGVHGSDGSSQQQESASSPSTGRVLLQSLGLKIGDKVTVGGSKVGTLRYCGTIHFATGIWAGVELCNPLGKNDGSLGGVSYFQCPMNHGIFAPITKIQKYDGSTQVDTVSSPTKPGRPPKSISYPKVDVSHVSSKIETGLSNLRQKQHLYDRKNNKLSIGDSVVVGQRKGVVRFLGETQFAPAQCEQPSPERTGYWCGIELAKPEGKNNGSVNGVTYFTCPANHGVFAQPSKVKWIPPGTDEEASDLDSLVDLNTSISRSSTDGDSGGSPASQRSTGTDKKPPAKSQHAKTVQTVLKKGCWLTVGMNVFVCNELGVIRYIGPVHFEEGTWLGVELRGPTGRNDGSVQGRRYFTCKPNHGLIVRPNKVTVRGINSAKLFEEQPHS</sequence>
<dbReference type="Gene3D" id="2.30.30.190">
    <property type="entry name" value="CAP Gly-rich-like domain"/>
    <property type="match status" value="3"/>
</dbReference>
<comment type="subcellular location">
    <subcellularLocation>
        <location evidence="1">Target cell membrane</location>
    </subcellularLocation>
</comment>
<proteinExistence type="predicted"/>
<name>A0A131YHQ3_RHIAP</name>
<evidence type="ECO:0000256" key="1">
    <source>
        <dbReference type="ARBA" id="ARBA00004175"/>
    </source>
</evidence>
<dbReference type="Pfam" id="PF01302">
    <property type="entry name" value="CAP_GLY"/>
    <property type="match status" value="3"/>
</dbReference>
<evidence type="ECO:0000256" key="6">
    <source>
        <dbReference type="PROSITE-ProRule" id="PRU00023"/>
    </source>
</evidence>
<keyword evidence="2" id="KW-0268">Exocytosis</keyword>
<feature type="domain" description="CAP-Gly" evidence="8">
    <location>
        <begin position="303"/>
        <end position="345"/>
    </location>
</feature>
<evidence type="ECO:0000256" key="7">
    <source>
        <dbReference type="SAM" id="MobiDB-lite"/>
    </source>
</evidence>
<evidence type="ECO:0000259" key="8">
    <source>
        <dbReference type="PROSITE" id="PS50245"/>
    </source>
</evidence>
<dbReference type="PANTHER" id="PTHR18916:SF89">
    <property type="entry name" value="CAP-GLY DOMAIN-CONTAINING PROTEIN"/>
    <property type="match status" value="1"/>
</dbReference>
<reference evidence="9" key="1">
    <citation type="journal article" date="2016" name="Ticks Tick Borne Dis.">
        <title>De novo assembly and annotation of the salivary gland transcriptome of Rhipicephalus appendiculatus male and female ticks during blood feeding.</title>
        <authorList>
            <person name="de Castro M.H."/>
            <person name="de Klerk D."/>
            <person name="Pienaar R."/>
            <person name="Latif A.A."/>
            <person name="Rees D.J."/>
            <person name="Mans B.J."/>
        </authorList>
    </citation>
    <scope>NUCLEOTIDE SEQUENCE</scope>
    <source>
        <tissue evidence="9">Salivary glands</tissue>
    </source>
</reference>
<dbReference type="Gene3D" id="1.25.40.20">
    <property type="entry name" value="Ankyrin repeat-containing domain"/>
    <property type="match status" value="1"/>
</dbReference>
<protein>
    <submittedName>
        <fullName evidence="9">CAP-Gly domain-containing linker protein 3/4</fullName>
    </submittedName>
</protein>
<feature type="region of interest" description="Disordered" evidence="7">
    <location>
        <begin position="355"/>
        <end position="376"/>
    </location>
</feature>
<keyword evidence="4" id="KW-0638">Presynaptic neurotoxin</keyword>
<dbReference type="GO" id="GO:0006887">
    <property type="term" value="P:exocytosis"/>
    <property type="evidence" value="ECO:0007669"/>
    <property type="project" value="UniProtKB-KW"/>
</dbReference>